<evidence type="ECO:0000313" key="3">
    <source>
        <dbReference type="EMBL" id="OGN41121.1"/>
    </source>
</evidence>
<evidence type="ECO:0000256" key="2">
    <source>
        <dbReference type="SAM" id="SignalP"/>
    </source>
</evidence>
<keyword evidence="2" id="KW-0732">Signal</keyword>
<reference evidence="3 4" key="1">
    <citation type="journal article" date="2016" name="Nat. Commun.">
        <title>Thousands of microbial genomes shed light on interconnected biogeochemical processes in an aquifer system.</title>
        <authorList>
            <person name="Anantharaman K."/>
            <person name="Brown C.T."/>
            <person name="Hug L.A."/>
            <person name="Sharon I."/>
            <person name="Castelle C.J."/>
            <person name="Probst A.J."/>
            <person name="Thomas B.C."/>
            <person name="Singh A."/>
            <person name="Wilkins M.J."/>
            <person name="Karaoz U."/>
            <person name="Brodie E.L."/>
            <person name="Williams K.H."/>
            <person name="Hubbard S.S."/>
            <person name="Banfield J.F."/>
        </authorList>
    </citation>
    <scope>NUCLEOTIDE SEQUENCE [LARGE SCALE GENOMIC DNA]</scope>
</reference>
<gene>
    <name evidence="3" type="ORF">A2606_00545</name>
</gene>
<organism evidence="3 4">
    <name type="scientific">Candidatus Yanofskybacteria bacterium RIFOXYD1_FULL_42_10</name>
    <dbReference type="NCBI Taxonomy" id="1802718"/>
    <lineage>
        <taxon>Bacteria</taxon>
        <taxon>Candidatus Yanofskyibacteriota</taxon>
    </lineage>
</organism>
<name>A0A1F8HU73_9BACT</name>
<accession>A0A1F8HU73</accession>
<dbReference type="AlphaFoldDB" id="A0A1F8HU73"/>
<feature type="chain" id="PRO_5009535857" description="Sushi domain-containing protein" evidence="2">
    <location>
        <begin position="27"/>
        <end position="440"/>
    </location>
</feature>
<dbReference type="Proteomes" id="UP000178043">
    <property type="component" value="Unassembled WGS sequence"/>
</dbReference>
<feature type="coiled-coil region" evidence="1">
    <location>
        <begin position="249"/>
        <end position="286"/>
    </location>
</feature>
<evidence type="ECO:0008006" key="5">
    <source>
        <dbReference type="Google" id="ProtNLM"/>
    </source>
</evidence>
<evidence type="ECO:0000256" key="1">
    <source>
        <dbReference type="SAM" id="Coils"/>
    </source>
</evidence>
<proteinExistence type="predicted"/>
<comment type="caution">
    <text evidence="3">The sequence shown here is derived from an EMBL/GenBank/DDBJ whole genome shotgun (WGS) entry which is preliminary data.</text>
</comment>
<keyword evidence="1" id="KW-0175">Coiled coil</keyword>
<sequence>MKKISLTASVLAIGLILGNISVFAQAESANTNLNPTSSFTQPKPIAVPVASTNTAPTSNAPTSNMRKCGVNTFQVFNQCGNDGATFRGAYWQCYDGYEEKQLNKDLLVCKSSEEWQEYGKKICTDRCSDSVSPSGVNAKPAKPIAPNVLTPIVTGSGTIIVPACYANEKSMRKYDQLITELQKAETAGDKKLAQEISEKIISLKKEISLNKSDCIGASGTATQVIIAEPVKPTVVNSGQDISSYYRQKFQNVTATNQNTSEQVEALENLRSEIDGLIGKLIQNKKEINASEISGLVSEVKILPGEIKARDISVKTTDNKIIVGIGAKSISVEPKEKDVVLNDNGINVTAESISIKDNVVSVGDSEIGLAPSEIIKKLQITPVSMELKEENSKAIYEIKTDEQRKLFGFVPIKIQKSTNADAVNGSIISEKRPWWSFLSTQ</sequence>
<protein>
    <recommendedName>
        <fullName evidence="5">Sushi domain-containing protein</fullName>
    </recommendedName>
</protein>
<dbReference type="EMBL" id="MGLG01000028">
    <property type="protein sequence ID" value="OGN41121.1"/>
    <property type="molecule type" value="Genomic_DNA"/>
</dbReference>
<feature type="signal peptide" evidence="2">
    <location>
        <begin position="1"/>
        <end position="26"/>
    </location>
</feature>
<evidence type="ECO:0000313" key="4">
    <source>
        <dbReference type="Proteomes" id="UP000178043"/>
    </source>
</evidence>